<name>A0A4V3CZ06_LABRH</name>
<dbReference type="Pfam" id="PF07992">
    <property type="entry name" value="Pyr_redox_2"/>
    <property type="match status" value="1"/>
</dbReference>
<proteinExistence type="inferred from homology"/>
<evidence type="ECO:0000256" key="4">
    <source>
        <dbReference type="ARBA" id="ARBA00023027"/>
    </source>
</evidence>
<evidence type="ECO:0000256" key="3">
    <source>
        <dbReference type="ARBA" id="ARBA00022827"/>
    </source>
</evidence>
<dbReference type="PRINTS" id="PR00368">
    <property type="entry name" value="FADPNR"/>
</dbReference>
<dbReference type="InterPro" id="IPR001100">
    <property type="entry name" value="Pyr_nuc-diS_OxRdtase"/>
</dbReference>
<dbReference type="Gene3D" id="3.30.390.30">
    <property type="match status" value="1"/>
</dbReference>
<dbReference type="GO" id="GO:0006103">
    <property type="term" value="P:2-oxoglutarate metabolic process"/>
    <property type="evidence" value="ECO:0007669"/>
    <property type="project" value="TreeGrafter"/>
</dbReference>
<dbReference type="AlphaFoldDB" id="A0A4V3CZ06"/>
<dbReference type="Gene3D" id="3.50.50.60">
    <property type="entry name" value="FAD/NAD(P)-binding domain"/>
    <property type="match status" value="2"/>
</dbReference>
<dbReference type="GO" id="GO:0004148">
    <property type="term" value="F:dihydrolipoyl dehydrogenase (NADH) activity"/>
    <property type="evidence" value="ECO:0007669"/>
    <property type="project" value="TreeGrafter"/>
</dbReference>
<comment type="cofactor">
    <cofactor evidence="5">
        <name>FAD</name>
        <dbReference type="ChEBI" id="CHEBI:57692"/>
    </cofactor>
    <text evidence="5">Binds 1 FAD per subunit.</text>
</comment>
<dbReference type="SUPFAM" id="SSF51905">
    <property type="entry name" value="FAD/NAD(P)-binding domain"/>
    <property type="match status" value="1"/>
</dbReference>
<evidence type="ECO:0000259" key="8">
    <source>
        <dbReference type="Pfam" id="PF07992"/>
    </source>
</evidence>
<dbReference type="PANTHER" id="PTHR22912">
    <property type="entry name" value="DISULFIDE OXIDOREDUCTASE"/>
    <property type="match status" value="1"/>
</dbReference>
<feature type="binding site" evidence="5">
    <location>
        <begin position="179"/>
        <end position="186"/>
    </location>
    <ligand>
        <name>NAD(+)</name>
        <dbReference type="ChEBI" id="CHEBI:57540"/>
    </ligand>
</feature>
<evidence type="ECO:0000259" key="7">
    <source>
        <dbReference type="Pfam" id="PF02852"/>
    </source>
</evidence>
<dbReference type="InterPro" id="IPR036188">
    <property type="entry name" value="FAD/NAD-bd_sf"/>
</dbReference>
<accession>A0A4V3CZ06</accession>
<keyword evidence="2" id="KW-0285">Flavoprotein</keyword>
<reference evidence="9 10" key="1">
    <citation type="submission" date="2019-03" db="EMBL/GenBank/DDBJ databases">
        <title>Genomic Encyclopedia of Type Strains, Phase IV (KMG-IV): sequencing the most valuable type-strain genomes for metagenomic binning, comparative biology and taxonomic classification.</title>
        <authorList>
            <person name="Goeker M."/>
        </authorList>
    </citation>
    <scope>NUCLEOTIDE SEQUENCE [LARGE SCALE GENOMIC DNA]</scope>
    <source>
        <strain evidence="9 10">DSM 45361</strain>
    </source>
</reference>
<feature type="binding site" evidence="5">
    <location>
        <begin position="142"/>
        <end position="144"/>
    </location>
    <ligand>
        <name>FAD</name>
        <dbReference type="ChEBI" id="CHEBI:57692"/>
    </ligand>
</feature>
<evidence type="ECO:0000256" key="2">
    <source>
        <dbReference type="ARBA" id="ARBA00022630"/>
    </source>
</evidence>
<gene>
    <name evidence="9" type="ORF">EV186_104140</name>
</gene>
<comment type="caution">
    <text evidence="9">The sequence shown here is derived from an EMBL/GenBank/DDBJ whole genome shotgun (WGS) entry which is preliminary data.</text>
</comment>
<keyword evidence="4 5" id="KW-0520">NAD</keyword>
<dbReference type="SUPFAM" id="SSF55424">
    <property type="entry name" value="FAD/NAD-linked reductases, dimerisation (C-terminal) domain"/>
    <property type="match status" value="1"/>
</dbReference>
<feature type="binding site" evidence="5">
    <location>
        <position position="306"/>
    </location>
    <ligand>
        <name>FAD</name>
        <dbReference type="ChEBI" id="CHEBI:57692"/>
    </ligand>
</feature>
<keyword evidence="10" id="KW-1185">Reference proteome</keyword>
<feature type="disulfide bond" description="Redox-active" evidence="6">
    <location>
        <begin position="42"/>
        <end position="47"/>
    </location>
</feature>
<dbReference type="InterPro" id="IPR023753">
    <property type="entry name" value="FAD/NAD-binding_dom"/>
</dbReference>
<dbReference type="PIRSF" id="PIRSF000350">
    <property type="entry name" value="Mercury_reductase_MerA"/>
    <property type="match status" value="1"/>
</dbReference>
<evidence type="ECO:0000313" key="10">
    <source>
        <dbReference type="Proteomes" id="UP000295444"/>
    </source>
</evidence>
<dbReference type="InterPro" id="IPR016156">
    <property type="entry name" value="FAD/NAD-linked_Rdtase_dimer_sf"/>
</dbReference>
<dbReference type="GO" id="GO:0050660">
    <property type="term" value="F:flavin adenine dinucleotide binding"/>
    <property type="evidence" value="ECO:0007669"/>
    <property type="project" value="TreeGrafter"/>
</dbReference>
<dbReference type="PANTHER" id="PTHR22912:SF151">
    <property type="entry name" value="DIHYDROLIPOYL DEHYDROGENASE, MITOCHONDRIAL"/>
    <property type="match status" value="1"/>
</dbReference>
<dbReference type="PRINTS" id="PR00411">
    <property type="entry name" value="PNDRDTASEI"/>
</dbReference>
<feature type="domain" description="Pyridine nucleotide-disulphide oxidoreductase dimerisation" evidence="7">
    <location>
        <begin position="354"/>
        <end position="459"/>
    </location>
</feature>
<sequence>MNEQVDVIVIGAGPVGENAADRAVRGGLRTLLVDRELFGGECSFWACIPSKALLRPGHALAAARRLPGVPVGERLDPGPVLARRDEFIHNLDDTSQVDWAKGAGIEVARGHARLTGEREVTISRVGEPDTVVTANHAVIVCTGSVPRAPRIDGLDQVPYWGSREATNAKQVPSSMVVLGGGVVGVEMAQAWSRLGARIDLVLSGSRPLPRFEPFVGELLLAAFAEDGITVHRDASAVAAAGTDDGVSLTLSDGSVLSGERLLVATGRRPNTDDIGLEVAGLSPGSTLAVDDSGQVEGVPWLYAAGDVTGRAPLTHQGKYAARITGDVVAARARGESVDLSPWSRHQSTADHYAVPQVVFTDPEVGFVGRTAEQAASAGLNTKVVDVDIETAGSYLHADGYRGKARLVVDEDRRVLVGVTFVGQDVADLLHSATIAVAGEVPVDRLWHAVPSFPTISEVWLRLLESYGL</sequence>
<keyword evidence="3 5" id="KW-0274">FAD</keyword>
<evidence type="ECO:0000256" key="6">
    <source>
        <dbReference type="PIRSR" id="PIRSR000350-4"/>
    </source>
</evidence>
<dbReference type="InterPro" id="IPR004099">
    <property type="entry name" value="Pyr_nucl-diS_OxRdtase_dimer"/>
</dbReference>
<evidence type="ECO:0000256" key="5">
    <source>
        <dbReference type="PIRSR" id="PIRSR000350-3"/>
    </source>
</evidence>
<evidence type="ECO:0000313" key="9">
    <source>
        <dbReference type="EMBL" id="TDP96158.1"/>
    </source>
</evidence>
<keyword evidence="5" id="KW-0547">Nucleotide-binding</keyword>
<evidence type="ECO:0000256" key="1">
    <source>
        <dbReference type="ARBA" id="ARBA00007532"/>
    </source>
</evidence>
<organism evidence="9 10">
    <name type="scientific">Labedaea rhizosphaerae</name>
    <dbReference type="NCBI Taxonomy" id="598644"/>
    <lineage>
        <taxon>Bacteria</taxon>
        <taxon>Bacillati</taxon>
        <taxon>Actinomycetota</taxon>
        <taxon>Actinomycetes</taxon>
        <taxon>Pseudonocardiales</taxon>
        <taxon>Pseudonocardiaceae</taxon>
        <taxon>Labedaea</taxon>
    </lineage>
</organism>
<dbReference type="EMBL" id="SNXZ01000004">
    <property type="protein sequence ID" value="TDP96158.1"/>
    <property type="molecule type" value="Genomic_DNA"/>
</dbReference>
<comment type="similarity">
    <text evidence="1">Belongs to the class-I pyridine nucleotide-disulfide oxidoreductase family.</text>
</comment>
<protein>
    <submittedName>
        <fullName evidence="9">Dihydrolipoamide dehydrogenase</fullName>
    </submittedName>
</protein>
<feature type="domain" description="FAD/NAD(P)-binding" evidence="8">
    <location>
        <begin position="6"/>
        <end position="316"/>
    </location>
</feature>
<dbReference type="InterPro" id="IPR050151">
    <property type="entry name" value="Class-I_Pyr_Nuc-Dis_Oxidored"/>
</dbReference>
<feature type="binding site" evidence="5">
    <location>
        <position position="51"/>
    </location>
    <ligand>
        <name>FAD</name>
        <dbReference type="ChEBI" id="CHEBI:57692"/>
    </ligand>
</feature>
<dbReference type="Pfam" id="PF02852">
    <property type="entry name" value="Pyr_redox_dim"/>
    <property type="match status" value="1"/>
</dbReference>
<dbReference type="Proteomes" id="UP000295444">
    <property type="component" value="Unassembled WGS sequence"/>
</dbReference>
<feature type="binding site" evidence="5">
    <location>
        <position position="266"/>
    </location>
    <ligand>
        <name>NAD(+)</name>
        <dbReference type="ChEBI" id="CHEBI:57540"/>
    </ligand>
</feature>